<evidence type="ECO:0000256" key="1">
    <source>
        <dbReference type="SAM" id="MobiDB-lite"/>
    </source>
</evidence>
<protein>
    <submittedName>
        <fullName evidence="2">Uncharacterized protein</fullName>
    </submittedName>
</protein>
<dbReference type="AlphaFoldDB" id="F8NSU8"/>
<sequence>MNVMATVGALYFRATSPNLRHRLSGKTRQLVYARDLGPSEGHHTRRTTQREYRARSKRRRDT</sequence>
<feature type="region of interest" description="Disordered" evidence="1">
    <location>
        <begin position="31"/>
        <end position="62"/>
    </location>
</feature>
<name>F8NSU8_SERL9</name>
<dbReference type="HOGENOM" id="CLU_2905572_0_0_1"/>
<accession>F8NSU8</accession>
<dbReference type="RefSeq" id="XP_007317543.1">
    <property type="nucleotide sequence ID" value="XM_007317481.1"/>
</dbReference>
<gene>
    <name evidence="2" type="ORF">SERLADRAFT_465557</name>
</gene>
<dbReference type="EMBL" id="GL945433">
    <property type="protein sequence ID" value="EGO25421.1"/>
    <property type="molecule type" value="Genomic_DNA"/>
</dbReference>
<organism>
    <name type="scientific">Serpula lacrymans var. lacrymans (strain S7.9)</name>
    <name type="common">Dry rot fungus</name>
    <dbReference type="NCBI Taxonomy" id="578457"/>
    <lineage>
        <taxon>Eukaryota</taxon>
        <taxon>Fungi</taxon>
        <taxon>Dikarya</taxon>
        <taxon>Basidiomycota</taxon>
        <taxon>Agaricomycotina</taxon>
        <taxon>Agaricomycetes</taxon>
        <taxon>Agaricomycetidae</taxon>
        <taxon>Boletales</taxon>
        <taxon>Coniophorineae</taxon>
        <taxon>Serpulaceae</taxon>
        <taxon>Serpula</taxon>
    </lineage>
</organism>
<feature type="compositionally biased region" description="Basic and acidic residues" evidence="1">
    <location>
        <begin position="48"/>
        <end position="62"/>
    </location>
</feature>
<dbReference type="KEGG" id="sla:SERLADRAFT_465557"/>
<dbReference type="Proteomes" id="UP000008064">
    <property type="component" value="Unassembled WGS sequence"/>
</dbReference>
<reference evidence="2" key="1">
    <citation type="submission" date="2011-04" db="EMBL/GenBank/DDBJ databases">
        <title>Evolution of plant cell wall degrading machinery underlies the functional diversity of forest fungi.</title>
        <authorList>
            <consortium name="US DOE Joint Genome Institute (JGI-PGF)"/>
            <person name="Eastwood D.C."/>
            <person name="Floudas D."/>
            <person name="Binder M."/>
            <person name="Majcherczyk A."/>
            <person name="Schneider P."/>
            <person name="Aerts A."/>
            <person name="Asiegbu F.O."/>
            <person name="Baker S.E."/>
            <person name="Barry K."/>
            <person name="Bendiksby M."/>
            <person name="Blumentritt M."/>
            <person name="Coutinho P.M."/>
            <person name="Cullen D."/>
            <person name="Cullen D."/>
            <person name="Gathman A."/>
            <person name="Goodell B."/>
            <person name="Henrissat B."/>
            <person name="Ihrmark K."/>
            <person name="Kauserud H."/>
            <person name="Kohler A."/>
            <person name="LaButti K."/>
            <person name="Lapidus A."/>
            <person name="Lavin J.L."/>
            <person name="Lee Y.-H."/>
            <person name="Lindquist E."/>
            <person name="Lilly W."/>
            <person name="Lucas S."/>
            <person name="Morin E."/>
            <person name="Murat C."/>
            <person name="Oguiza J.A."/>
            <person name="Park J."/>
            <person name="Pisabarro A.G."/>
            <person name="Riley R."/>
            <person name="Rosling A."/>
            <person name="Salamov A."/>
            <person name="Schmidt O."/>
            <person name="Schmutz J."/>
            <person name="Skrede I."/>
            <person name="Stenlid J."/>
            <person name="Wiebenga A."/>
            <person name="Xie X."/>
            <person name="Kues U."/>
            <person name="Hibbett D.S."/>
            <person name="Hoffmeister D."/>
            <person name="Hogberg N."/>
            <person name="Martin F."/>
            <person name="Grigoriev I.V."/>
            <person name="Watkinson S.C."/>
        </authorList>
    </citation>
    <scope>NUCLEOTIDE SEQUENCE</scope>
    <source>
        <strain evidence="2">S7.9</strain>
    </source>
</reference>
<dbReference type="GeneID" id="18818917"/>
<proteinExistence type="predicted"/>
<evidence type="ECO:0000313" key="2">
    <source>
        <dbReference type="EMBL" id="EGO25421.1"/>
    </source>
</evidence>